<evidence type="ECO:0000313" key="3">
    <source>
        <dbReference type="Proteomes" id="UP000823927"/>
    </source>
</evidence>
<dbReference type="Proteomes" id="UP000823927">
    <property type="component" value="Unassembled WGS sequence"/>
</dbReference>
<reference evidence="2" key="2">
    <citation type="journal article" date="2021" name="PeerJ">
        <title>Extensive microbial diversity within the chicken gut microbiome revealed by metagenomics and culture.</title>
        <authorList>
            <person name="Gilroy R."/>
            <person name="Ravi A."/>
            <person name="Getino M."/>
            <person name="Pursley I."/>
            <person name="Horton D.L."/>
            <person name="Alikhan N.F."/>
            <person name="Baker D."/>
            <person name="Gharbi K."/>
            <person name="Hall N."/>
            <person name="Watson M."/>
            <person name="Adriaenssens E.M."/>
            <person name="Foster-Nyarko E."/>
            <person name="Jarju S."/>
            <person name="Secka A."/>
            <person name="Antonio M."/>
            <person name="Oren A."/>
            <person name="Chaudhuri R.R."/>
            <person name="La Ragione R."/>
            <person name="Hildebrand F."/>
            <person name="Pallen M.J."/>
        </authorList>
    </citation>
    <scope>NUCLEOTIDE SEQUENCE</scope>
    <source>
        <strain evidence="2">CHK178-757</strain>
    </source>
</reference>
<dbReference type="InterPro" id="IPR036866">
    <property type="entry name" value="RibonucZ/Hydroxyglut_hydro"/>
</dbReference>
<gene>
    <name evidence="2" type="ORF">IAB46_08745</name>
</gene>
<proteinExistence type="predicted"/>
<dbReference type="SUPFAM" id="SSF56281">
    <property type="entry name" value="Metallo-hydrolase/oxidoreductase"/>
    <property type="match status" value="1"/>
</dbReference>
<evidence type="ECO:0000259" key="1">
    <source>
        <dbReference type="SMART" id="SM00849"/>
    </source>
</evidence>
<dbReference type="PANTHER" id="PTHR42951">
    <property type="entry name" value="METALLO-BETA-LACTAMASE DOMAIN-CONTAINING"/>
    <property type="match status" value="1"/>
</dbReference>
<dbReference type="AlphaFoldDB" id="A0A9D1JRR6"/>
<accession>A0A9D1JRR6</accession>
<dbReference type="EMBL" id="DVIT01000030">
    <property type="protein sequence ID" value="HIS47625.1"/>
    <property type="molecule type" value="Genomic_DNA"/>
</dbReference>
<dbReference type="Pfam" id="PF00753">
    <property type="entry name" value="Lactamase_B"/>
    <property type="match status" value="1"/>
</dbReference>
<dbReference type="InterPro" id="IPR001279">
    <property type="entry name" value="Metallo-B-lactamas"/>
</dbReference>
<reference evidence="2" key="1">
    <citation type="submission" date="2020-10" db="EMBL/GenBank/DDBJ databases">
        <authorList>
            <person name="Gilroy R."/>
        </authorList>
    </citation>
    <scope>NUCLEOTIDE SEQUENCE</scope>
    <source>
        <strain evidence="2">CHK178-757</strain>
    </source>
</reference>
<feature type="domain" description="Metallo-beta-lactamase" evidence="1">
    <location>
        <begin position="23"/>
        <end position="215"/>
    </location>
</feature>
<dbReference type="PANTHER" id="PTHR42951:SF22">
    <property type="entry name" value="METALLO BETA-LACTAMASE SUPERFAMILY LIPOPROTEIN"/>
    <property type="match status" value="1"/>
</dbReference>
<evidence type="ECO:0000313" key="2">
    <source>
        <dbReference type="EMBL" id="HIS47625.1"/>
    </source>
</evidence>
<organism evidence="2 3">
    <name type="scientific">Candidatus Scybalocola faecigallinarum</name>
    <dbReference type="NCBI Taxonomy" id="2840941"/>
    <lineage>
        <taxon>Bacteria</taxon>
        <taxon>Bacillati</taxon>
        <taxon>Bacillota</taxon>
        <taxon>Clostridia</taxon>
        <taxon>Lachnospirales</taxon>
        <taxon>Lachnospiraceae</taxon>
        <taxon>Lachnospiraceae incertae sedis</taxon>
        <taxon>Candidatus Scybalocola (ex Gilroy et al. 2021)</taxon>
    </lineage>
</organism>
<dbReference type="SMART" id="SM00849">
    <property type="entry name" value="Lactamase_B"/>
    <property type="match status" value="1"/>
</dbReference>
<protein>
    <submittedName>
        <fullName evidence="2">MBL fold metallo-hydrolase</fullName>
    </submittedName>
</protein>
<name>A0A9D1JRR6_9FIRM</name>
<dbReference type="Gene3D" id="3.60.15.10">
    <property type="entry name" value="Ribonuclease Z/Hydroxyacylglutathione hydrolase-like"/>
    <property type="match status" value="1"/>
</dbReference>
<sequence>MQNKFFTAEKISSYVTRITGLGGENAYLIEGSDRALLFDGLSGVGSLKSFVRELTELPVFLVLSHGHPDHEGAAFEYGQCFIHPDDIGLMYSEFASSVQSRLGYVSAPSPMAPPKRTALSVEDVIPPAPVKTYPVYNGDIFDLGGVTLEVVAVPGHTRGTIMLLDRAARTVYSGDAINLNTLLGLYGSTTVEEYHESLLHLKTLQKDFDLLFGGHGNEPVPASIVDDAIMLCEKIMARTDDAVEDISLSGEPCLIAAKRRPDYLPEYGGYSNIVYTKDKIFGKKGPAILQGKPYID</sequence>
<dbReference type="InterPro" id="IPR050855">
    <property type="entry name" value="NDM-1-like"/>
</dbReference>
<comment type="caution">
    <text evidence="2">The sequence shown here is derived from an EMBL/GenBank/DDBJ whole genome shotgun (WGS) entry which is preliminary data.</text>
</comment>